<dbReference type="SUPFAM" id="SSF102588">
    <property type="entry name" value="LmbE-like"/>
    <property type="match status" value="1"/>
</dbReference>
<evidence type="ECO:0000313" key="2">
    <source>
        <dbReference type="EMBL" id="AZZ52693.1"/>
    </source>
</evidence>
<dbReference type="EMBL" id="CP028137">
    <property type="protein sequence ID" value="AZZ52693.1"/>
    <property type="molecule type" value="Genomic_DNA"/>
</dbReference>
<evidence type="ECO:0000256" key="1">
    <source>
        <dbReference type="ARBA" id="ARBA00022833"/>
    </source>
</evidence>
<gene>
    <name evidence="2" type="ORF">C1I64_12005</name>
</gene>
<accession>A0A3Q9UZ25</accession>
<sequence>MVSRVIEFDGHLEGTPVERWREDGRLDRLPVLPDDALLSIDRVLVVVAHADDETLGCGGTIALARRLGVPVDVVIVTDGGAAHGASSPGAAAALVAERRAEARAALDELGAGFGLAFLDVPDSGTPEHRDRILAEVLARAAAEPGRVLLLSTWTGDGHRDHRVVGEVCAEAADALRHPLLAAPIWLWHWAAPEDAEVPWPALVRVQADEDLRERKARARERYPSQTAPGPGGIAPVLHPRFVRAFAGDDRLIRVR</sequence>
<dbReference type="InterPro" id="IPR024078">
    <property type="entry name" value="LmbE-like_dom_sf"/>
</dbReference>
<proteinExistence type="predicted"/>
<dbReference type="Pfam" id="PF02585">
    <property type="entry name" value="PIG-L"/>
    <property type="match status" value="1"/>
</dbReference>
<name>A0A3Q9UZ25_9MICO</name>
<dbReference type="KEGG" id="rfs:C1I64_12005"/>
<dbReference type="GO" id="GO:0016137">
    <property type="term" value="P:glycoside metabolic process"/>
    <property type="evidence" value="ECO:0007669"/>
    <property type="project" value="UniProtKB-ARBA"/>
</dbReference>
<evidence type="ECO:0008006" key="4">
    <source>
        <dbReference type="Google" id="ProtNLM"/>
    </source>
</evidence>
<dbReference type="PANTHER" id="PTHR12993:SF29">
    <property type="entry name" value="BLR3841 PROTEIN"/>
    <property type="match status" value="1"/>
</dbReference>
<dbReference type="Proteomes" id="UP000285317">
    <property type="component" value="Chromosome"/>
</dbReference>
<dbReference type="InterPro" id="IPR003737">
    <property type="entry name" value="GlcNAc_PI_deacetylase-related"/>
</dbReference>
<protein>
    <recommendedName>
        <fullName evidence="4">PIG-L family deacetylase</fullName>
    </recommendedName>
</protein>
<dbReference type="PANTHER" id="PTHR12993">
    <property type="entry name" value="N-ACETYLGLUCOSAMINYL-PHOSPHATIDYLINOSITOL DE-N-ACETYLASE-RELATED"/>
    <property type="match status" value="1"/>
</dbReference>
<evidence type="ECO:0000313" key="3">
    <source>
        <dbReference type="Proteomes" id="UP000285317"/>
    </source>
</evidence>
<reference evidence="2 3" key="1">
    <citation type="submission" date="2018-03" db="EMBL/GenBank/DDBJ databases">
        <title>Bacteriophage NCPPB3778 and a type I-E CRISPR drive the evolution of the US Biological Select Agent, Rathayibacter toxicus.</title>
        <authorList>
            <person name="Davis E.W.II."/>
            <person name="Tabima J.F."/>
            <person name="Weisberg A.J."/>
            <person name="Dantas Lopes L."/>
            <person name="Wiseman M.S."/>
            <person name="Wiseman M.S."/>
            <person name="Pupko T."/>
            <person name="Belcher M.S."/>
            <person name="Sechler A.J."/>
            <person name="Tancos M.A."/>
            <person name="Schroeder B.K."/>
            <person name="Murray T.D."/>
            <person name="Luster D.G."/>
            <person name="Schneider W.L."/>
            <person name="Rogers E."/>
            <person name="Andreote F.D."/>
            <person name="Grunwald N.J."/>
            <person name="Putnam M.L."/>
            <person name="Chang J.H."/>
        </authorList>
    </citation>
    <scope>NUCLEOTIDE SEQUENCE [LARGE SCALE GENOMIC DNA]</scope>
    <source>
        <strain evidence="2 3">DSM 15932</strain>
    </source>
</reference>
<dbReference type="AlphaFoldDB" id="A0A3Q9UZ25"/>
<keyword evidence="1" id="KW-0862">Zinc</keyword>
<dbReference type="Gene3D" id="3.40.50.10320">
    <property type="entry name" value="LmbE-like"/>
    <property type="match status" value="1"/>
</dbReference>
<dbReference type="GO" id="GO:0016811">
    <property type="term" value="F:hydrolase activity, acting on carbon-nitrogen (but not peptide) bonds, in linear amides"/>
    <property type="evidence" value="ECO:0007669"/>
    <property type="project" value="TreeGrafter"/>
</dbReference>
<organism evidence="2 3">
    <name type="scientific">Rathayibacter festucae DSM 15932</name>
    <dbReference type="NCBI Taxonomy" id="1328866"/>
    <lineage>
        <taxon>Bacteria</taxon>
        <taxon>Bacillati</taxon>
        <taxon>Actinomycetota</taxon>
        <taxon>Actinomycetes</taxon>
        <taxon>Micrococcales</taxon>
        <taxon>Microbacteriaceae</taxon>
        <taxon>Rathayibacter</taxon>
    </lineage>
</organism>